<organism evidence="2 3">
    <name type="scientific">Klebsormidium nitens</name>
    <name type="common">Green alga</name>
    <name type="synonym">Ulothrix nitens</name>
    <dbReference type="NCBI Taxonomy" id="105231"/>
    <lineage>
        <taxon>Eukaryota</taxon>
        <taxon>Viridiplantae</taxon>
        <taxon>Streptophyta</taxon>
        <taxon>Klebsormidiophyceae</taxon>
        <taxon>Klebsormidiales</taxon>
        <taxon>Klebsormidiaceae</taxon>
        <taxon>Klebsormidium</taxon>
    </lineage>
</organism>
<keyword evidence="3" id="KW-1185">Reference proteome</keyword>
<sequence length="93" mass="9969">MAARSCAAVCPWLLVMLLFTAHAMRPVAAGRPLASDSLLLAAARNNMIPAGLNLDKLFGRTPQLDADAASRRELLGKPESELHHFVADPLPPE</sequence>
<feature type="chain" id="PRO_5012078642" evidence="1">
    <location>
        <begin position="30"/>
        <end position="93"/>
    </location>
</feature>
<feature type="signal peptide" evidence="1">
    <location>
        <begin position="1"/>
        <end position="29"/>
    </location>
</feature>
<dbReference type="EMBL" id="DF237089">
    <property type="protein sequence ID" value="GAQ83220.1"/>
    <property type="molecule type" value="Genomic_DNA"/>
</dbReference>
<gene>
    <name evidence="2" type="ORF">KFL_001400040</name>
</gene>
<protein>
    <submittedName>
        <fullName evidence="2">Uncharacterized protein</fullName>
    </submittedName>
</protein>
<evidence type="ECO:0000256" key="1">
    <source>
        <dbReference type="SAM" id="SignalP"/>
    </source>
</evidence>
<evidence type="ECO:0000313" key="3">
    <source>
        <dbReference type="Proteomes" id="UP000054558"/>
    </source>
</evidence>
<dbReference type="Proteomes" id="UP000054558">
    <property type="component" value="Unassembled WGS sequence"/>
</dbReference>
<dbReference type="AlphaFoldDB" id="A0A1Y1HX38"/>
<keyword evidence="1" id="KW-0732">Signal</keyword>
<reference evidence="2 3" key="1">
    <citation type="journal article" date="2014" name="Nat. Commun.">
        <title>Klebsormidium flaccidum genome reveals primary factors for plant terrestrial adaptation.</title>
        <authorList>
            <person name="Hori K."/>
            <person name="Maruyama F."/>
            <person name="Fujisawa T."/>
            <person name="Togashi T."/>
            <person name="Yamamoto N."/>
            <person name="Seo M."/>
            <person name="Sato S."/>
            <person name="Yamada T."/>
            <person name="Mori H."/>
            <person name="Tajima N."/>
            <person name="Moriyama T."/>
            <person name="Ikeuchi M."/>
            <person name="Watanabe M."/>
            <person name="Wada H."/>
            <person name="Kobayashi K."/>
            <person name="Saito M."/>
            <person name="Masuda T."/>
            <person name="Sasaki-Sekimoto Y."/>
            <person name="Mashiguchi K."/>
            <person name="Awai K."/>
            <person name="Shimojima M."/>
            <person name="Masuda S."/>
            <person name="Iwai M."/>
            <person name="Nobusawa T."/>
            <person name="Narise T."/>
            <person name="Kondo S."/>
            <person name="Saito H."/>
            <person name="Sato R."/>
            <person name="Murakawa M."/>
            <person name="Ihara Y."/>
            <person name="Oshima-Yamada Y."/>
            <person name="Ohtaka K."/>
            <person name="Satoh M."/>
            <person name="Sonobe K."/>
            <person name="Ishii M."/>
            <person name="Ohtani R."/>
            <person name="Kanamori-Sato M."/>
            <person name="Honoki R."/>
            <person name="Miyazaki D."/>
            <person name="Mochizuki H."/>
            <person name="Umetsu J."/>
            <person name="Higashi K."/>
            <person name="Shibata D."/>
            <person name="Kamiya Y."/>
            <person name="Sato N."/>
            <person name="Nakamura Y."/>
            <person name="Tabata S."/>
            <person name="Ida S."/>
            <person name="Kurokawa K."/>
            <person name="Ohta H."/>
        </authorList>
    </citation>
    <scope>NUCLEOTIDE SEQUENCE [LARGE SCALE GENOMIC DNA]</scope>
    <source>
        <strain evidence="2 3">NIES-2285</strain>
    </source>
</reference>
<name>A0A1Y1HX38_KLENI</name>
<evidence type="ECO:0000313" key="2">
    <source>
        <dbReference type="EMBL" id="GAQ83220.1"/>
    </source>
</evidence>
<accession>A0A1Y1HX38</accession>
<proteinExistence type="predicted"/>